<gene>
    <name evidence="3" type="ORF">HNQ86_002489</name>
    <name evidence="2" type="ORF">LF63_0113805</name>
</gene>
<dbReference type="RefSeq" id="WP_043104081.1">
    <property type="nucleotide sequence ID" value="NZ_JACHET010000001.1"/>
</dbReference>
<evidence type="ECO:0000313" key="3">
    <source>
        <dbReference type="EMBL" id="MBB6185144.1"/>
    </source>
</evidence>
<organism evidence="2 4">
    <name type="scientific">Oleiagrimonas soli</name>
    <dbReference type="NCBI Taxonomy" id="1543381"/>
    <lineage>
        <taxon>Bacteria</taxon>
        <taxon>Pseudomonadati</taxon>
        <taxon>Pseudomonadota</taxon>
        <taxon>Gammaproteobacteria</taxon>
        <taxon>Lysobacterales</taxon>
        <taxon>Rhodanobacteraceae</taxon>
        <taxon>Oleiagrimonas</taxon>
    </lineage>
</organism>
<dbReference type="Proteomes" id="UP000560000">
    <property type="component" value="Unassembled WGS sequence"/>
</dbReference>
<dbReference type="Proteomes" id="UP000029708">
    <property type="component" value="Unassembled WGS sequence"/>
</dbReference>
<reference evidence="2 4" key="1">
    <citation type="submission" date="2014-09" db="EMBL/GenBank/DDBJ databases">
        <title>Xanthomonadaceae 3.5X direct submission.</title>
        <authorList>
            <person name="Fang T."/>
            <person name="Wang H."/>
        </authorList>
    </citation>
    <scope>NUCLEOTIDE SEQUENCE [LARGE SCALE GENOMIC DNA]</scope>
    <source>
        <strain evidence="2 4">3.5X</strain>
    </source>
</reference>
<comment type="caution">
    <text evidence="2">The sequence shown here is derived from an EMBL/GenBank/DDBJ whole genome shotgun (WGS) entry which is preliminary data.</text>
</comment>
<dbReference type="EMBL" id="JROI01000016">
    <property type="protein sequence ID" value="KGI76806.1"/>
    <property type="molecule type" value="Genomic_DNA"/>
</dbReference>
<dbReference type="STRING" id="1543381.LF63_0113805"/>
<dbReference type="AlphaFoldDB" id="A0A099CSY6"/>
<evidence type="ECO:0000313" key="5">
    <source>
        <dbReference type="Proteomes" id="UP000560000"/>
    </source>
</evidence>
<dbReference type="HOGENOM" id="CLU_1115236_0_0_6"/>
<name>A0A099CSY6_9GAMM</name>
<sequence length="274" mass="27958">MKTSLSLITVALGLVGVSTQAQAIEHAAPAGNGLSEIGDEELSQMRGRWTPGDGSATVAYFGVTMSSNWTTSGGQQLQSAMTVGMRFDDQNTPTVTFQPTVTIVSTQPIPAAGSAAASGATSTQRSVDSSGLNNVSGLVQGVQLAGDGNQADNVTAITVRNENDADAPALAQQTGTAFNGQPQQQSVQNGDASASASIDGSGARVSLSVAGQGQVQQWIRSGSLGQVIALGADSQLVSNRMQINLVQRSLASNVSLTRDFAQSVSQVRGIGLSY</sequence>
<dbReference type="EMBL" id="JACHET010000001">
    <property type="protein sequence ID" value="MBB6185144.1"/>
    <property type="molecule type" value="Genomic_DNA"/>
</dbReference>
<feature type="chain" id="PRO_5035986795" evidence="1">
    <location>
        <begin position="24"/>
        <end position="274"/>
    </location>
</feature>
<protein>
    <submittedName>
        <fullName evidence="2">Uncharacterized protein</fullName>
    </submittedName>
</protein>
<reference evidence="3 5" key="2">
    <citation type="submission" date="2020-08" db="EMBL/GenBank/DDBJ databases">
        <title>Genomic Encyclopedia of Type Strains, Phase IV (KMG-IV): sequencing the most valuable type-strain genomes for metagenomic binning, comparative biology and taxonomic classification.</title>
        <authorList>
            <person name="Goeker M."/>
        </authorList>
    </citation>
    <scope>NUCLEOTIDE SEQUENCE [LARGE SCALE GENOMIC DNA]</scope>
    <source>
        <strain evidence="3 5">DSM 107085</strain>
    </source>
</reference>
<proteinExistence type="predicted"/>
<feature type="signal peptide" evidence="1">
    <location>
        <begin position="1"/>
        <end position="23"/>
    </location>
</feature>
<evidence type="ECO:0000256" key="1">
    <source>
        <dbReference type="SAM" id="SignalP"/>
    </source>
</evidence>
<accession>A0A099CSY6</accession>
<keyword evidence="1" id="KW-0732">Signal</keyword>
<evidence type="ECO:0000313" key="2">
    <source>
        <dbReference type="EMBL" id="KGI76806.1"/>
    </source>
</evidence>
<evidence type="ECO:0000313" key="4">
    <source>
        <dbReference type="Proteomes" id="UP000029708"/>
    </source>
</evidence>
<keyword evidence="4" id="KW-1185">Reference proteome</keyword>